<feature type="non-terminal residue" evidence="2">
    <location>
        <position position="49"/>
    </location>
</feature>
<dbReference type="AlphaFoldDB" id="A0A6J4H2C0"/>
<accession>A0A6J4H2C0</accession>
<feature type="non-terminal residue" evidence="2">
    <location>
        <position position="1"/>
    </location>
</feature>
<evidence type="ECO:0000256" key="1">
    <source>
        <dbReference type="SAM" id="MobiDB-lite"/>
    </source>
</evidence>
<proteinExistence type="predicted"/>
<protein>
    <submittedName>
        <fullName evidence="2">Uncharacterized protein</fullName>
    </submittedName>
</protein>
<feature type="compositionally biased region" description="Polar residues" evidence="1">
    <location>
        <begin position="16"/>
        <end position="25"/>
    </location>
</feature>
<evidence type="ECO:0000313" key="2">
    <source>
        <dbReference type="EMBL" id="CAA9213107.1"/>
    </source>
</evidence>
<name>A0A6J4H2C0_9ACTN</name>
<dbReference type="EMBL" id="CADCSZ010000015">
    <property type="protein sequence ID" value="CAA9213107.1"/>
    <property type="molecule type" value="Genomic_DNA"/>
</dbReference>
<gene>
    <name evidence="2" type="ORF">AVDCRST_MAG76-228</name>
</gene>
<feature type="region of interest" description="Disordered" evidence="1">
    <location>
        <begin position="1"/>
        <end position="49"/>
    </location>
</feature>
<reference evidence="2" key="1">
    <citation type="submission" date="2020-02" db="EMBL/GenBank/DDBJ databases">
        <authorList>
            <person name="Meier V. D."/>
        </authorList>
    </citation>
    <scope>NUCLEOTIDE SEQUENCE</scope>
    <source>
        <strain evidence="2">AVDCRST_MAG76</strain>
    </source>
</reference>
<organism evidence="2">
    <name type="scientific">uncultured Acidimicrobiales bacterium</name>
    <dbReference type="NCBI Taxonomy" id="310071"/>
    <lineage>
        <taxon>Bacteria</taxon>
        <taxon>Bacillati</taxon>
        <taxon>Actinomycetota</taxon>
        <taxon>Acidimicrobiia</taxon>
        <taxon>Acidimicrobiales</taxon>
        <taxon>environmental samples</taxon>
    </lineage>
</organism>
<sequence length="49" mass="5312">GGGGPAHVRAHRTGSRQRLWTTSPQGDRVGGRRQPRATATRAPVDPRRL</sequence>